<evidence type="ECO:0000313" key="3">
    <source>
        <dbReference type="Proteomes" id="UP000249218"/>
    </source>
</evidence>
<keyword evidence="3" id="KW-1185">Reference proteome</keyword>
<organism evidence="2 3">
    <name type="scientific">Helicoverpa armigera</name>
    <name type="common">Cotton bollworm</name>
    <name type="synonym">Heliothis armigera</name>
    <dbReference type="NCBI Taxonomy" id="29058"/>
    <lineage>
        <taxon>Eukaryota</taxon>
        <taxon>Metazoa</taxon>
        <taxon>Ecdysozoa</taxon>
        <taxon>Arthropoda</taxon>
        <taxon>Hexapoda</taxon>
        <taxon>Insecta</taxon>
        <taxon>Pterygota</taxon>
        <taxon>Neoptera</taxon>
        <taxon>Endopterygota</taxon>
        <taxon>Lepidoptera</taxon>
        <taxon>Glossata</taxon>
        <taxon>Ditrysia</taxon>
        <taxon>Noctuoidea</taxon>
        <taxon>Noctuidae</taxon>
        <taxon>Heliothinae</taxon>
        <taxon>Helicoverpa</taxon>
    </lineage>
</organism>
<proteinExistence type="predicted"/>
<dbReference type="AlphaFoldDB" id="A0A2W1C145"/>
<evidence type="ECO:0000256" key="1">
    <source>
        <dbReference type="SAM" id="MobiDB-lite"/>
    </source>
</evidence>
<gene>
    <name evidence="2" type="primary">HaOG217166</name>
    <name evidence="2" type="ORF">B5X24_HaOG217166</name>
</gene>
<feature type="region of interest" description="Disordered" evidence="1">
    <location>
        <begin position="77"/>
        <end position="101"/>
    </location>
</feature>
<evidence type="ECO:0000313" key="2">
    <source>
        <dbReference type="EMBL" id="PZC78840.1"/>
    </source>
</evidence>
<dbReference type="Proteomes" id="UP000249218">
    <property type="component" value="Unassembled WGS sequence"/>
</dbReference>
<reference evidence="2 3" key="1">
    <citation type="journal article" date="2017" name="BMC Biol.">
        <title>Genomic innovations, transcriptional plasticity and gene loss underlying the evolution and divergence of two highly polyphagous and invasive Helicoverpa pest species.</title>
        <authorList>
            <person name="Pearce S.L."/>
            <person name="Clarke D.F."/>
            <person name="East P.D."/>
            <person name="Elfekih S."/>
            <person name="Gordon K.H."/>
            <person name="Jermiin L.S."/>
            <person name="McGaughran A."/>
            <person name="Oakeshott J.G."/>
            <person name="Papanikolaou A."/>
            <person name="Perera O.P."/>
            <person name="Rane R.V."/>
            <person name="Richards S."/>
            <person name="Tay W.T."/>
            <person name="Walsh T.K."/>
            <person name="Anderson A."/>
            <person name="Anderson C.J."/>
            <person name="Asgari S."/>
            <person name="Board P.G."/>
            <person name="Bretschneider A."/>
            <person name="Campbell P.M."/>
            <person name="Chertemps T."/>
            <person name="Christeller J.T."/>
            <person name="Coppin C.W."/>
            <person name="Downes S.J."/>
            <person name="Duan G."/>
            <person name="Farnsworth C.A."/>
            <person name="Good R.T."/>
            <person name="Han L.B."/>
            <person name="Han Y.C."/>
            <person name="Hatje K."/>
            <person name="Horne I."/>
            <person name="Huang Y.P."/>
            <person name="Hughes D.S."/>
            <person name="Jacquin-Joly E."/>
            <person name="James W."/>
            <person name="Jhangiani S."/>
            <person name="Kollmar M."/>
            <person name="Kuwar S.S."/>
            <person name="Li S."/>
            <person name="Liu N.Y."/>
            <person name="Maibeche M.T."/>
            <person name="Miller J.R."/>
            <person name="Montagne N."/>
            <person name="Perry T."/>
            <person name="Qu J."/>
            <person name="Song S.V."/>
            <person name="Sutton G.G."/>
            <person name="Vogel H."/>
            <person name="Walenz B.P."/>
            <person name="Xu W."/>
            <person name="Zhang H.J."/>
            <person name="Zou Z."/>
            <person name="Batterham P."/>
            <person name="Edwards O.R."/>
            <person name="Feyereisen R."/>
            <person name="Gibbs R.A."/>
            <person name="Heckel D.G."/>
            <person name="McGrath A."/>
            <person name="Robin C."/>
            <person name="Scherer S.E."/>
            <person name="Worley K.C."/>
            <person name="Wu Y.D."/>
        </authorList>
    </citation>
    <scope>NUCLEOTIDE SEQUENCE [LARGE SCALE GENOMIC DNA]</scope>
    <source>
        <strain evidence="2">Harm_GR_Male_#8</strain>
        <tissue evidence="2">Whole organism</tissue>
    </source>
</reference>
<dbReference type="EMBL" id="KZ149895">
    <property type="protein sequence ID" value="PZC78840.1"/>
    <property type="molecule type" value="Genomic_DNA"/>
</dbReference>
<protein>
    <submittedName>
        <fullName evidence="2">Uncharacterized protein</fullName>
    </submittedName>
</protein>
<sequence length="101" mass="11578">MTKKVLSNELIEQYLDISSGGEDCLHFSSAESDDDIWKIRENLDQMTADSDSENDVEPTRYDPLSSIYYTPYLLFPSPETTPPPKQILKPAYQSQVRHHAK</sequence>
<name>A0A2W1C145_HELAM</name>
<accession>A0A2W1C145</accession>